<dbReference type="Proteomes" id="UP001176941">
    <property type="component" value="Chromosome 24"/>
</dbReference>
<gene>
    <name evidence="1" type="ORF">MRATA1EN1_LOCUS14306</name>
</gene>
<proteinExistence type="predicted"/>
<name>A0ABN8Z089_RANTA</name>
<reference evidence="1" key="1">
    <citation type="submission" date="2023-04" db="EMBL/GenBank/DDBJ databases">
        <authorList>
            <consortium name="ELIXIR-Norway"/>
        </authorList>
    </citation>
    <scope>NUCLEOTIDE SEQUENCE [LARGE SCALE GENOMIC DNA]</scope>
</reference>
<accession>A0ABN8Z089</accession>
<dbReference type="EMBL" id="OX459960">
    <property type="protein sequence ID" value="CAI9165344.1"/>
    <property type="molecule type" value="Genomic_DNA"/>
</dbReference>
<protein>
    <submittedName>
        <fullName evidence="1">Uncharacterized protein</fullName>
    </submittedName>
</protein>
<keyword evidence="2" id="KW-1185">Reference proteome</keyword>
<evidence type="ECO:0000313" key="2">
    <source>
        <dbReference type="Proteomes" id="UP001176941"/>
    </source>
</evidence>
<evidence type="ECO:0000313" key="1">
    <source>
        <dbReference type="EMBL" id="CAI9165344.1"/>
    </source>
</evidence>
<sequence length="99" mass="10813">MSDEHVSLPCTGVIQCRGKTSPGRRQEPRASSPRHLYLMNQCVNCRRQGAGYGKTTGGQLRRISHVKLACQCLCLSPVCDGARNIYLSGLPEGGKPDWV</sequence>
<organism evidence="1 2">
    <name type="scientific">Rangifer tarandus platyrhynchus</name>
    <name type="common">Svalbard reindeer</name>
    <dbReference type="NCBI Taxonomy" id="3082113"/>
    <lineage>
        <taxon>Eukaryota</taxon>
        <taxon>Metazoa</taxon>
        <taxon>Chordata</taxon>
        <taxon>Craniata</taxon>
        <taxon>Vertebrata</taxon>
        <taxon>Euteleostomi</taxon>
        <taxon>Mammalia</taxon>
        <taxon>Eutheria</taxon>
        <taxon>Laurasiatheria</taxon>
        <taxon>Artiodactyla</taxon>
        <taxon>Ruminantia</taxon>
        <taxon>Pecora</taxon>
        <taxon>Cervidae</taxon>
        <taxon>Odocoileinae</taxon>
        <taxon>Rangifer</taxon>
    </lineage>
</organism>